<organism evidence="2">
    <name type="scientific">uncultured Phycisphaerae bacterium</name>
    <dbReference type="NCBI Taxonomy" id="904963"/>
    <lineage>
        <taxon>Bacteria</taxon>
        <taxon>Pseudomonadati</taxon>
        <taxon>Planctomycetota</taxon>
        <taxon>Phycisphaerae</taxon>
        <taxon>environmental samples</taxon>
    </lineage>
</organism>
<gene>
    <name evidence="2" type="ORF">AVDCRST_MAG64-680</name>
</gene>
<evidence type="ECO:0000313" key="2">
    <source>
        <dbReference type="EMBL" id="CAA9381661.1"/>
    </source>
</evidence>
<feature type="non-terminal residue" evidence="2">
    <location>
        <position position="153"/>
    </location>
</feature>
<sequence length="153" mass="16732">APDRDPQAAEHQGPARRRHEGRGDRGVGLPAGRQRRADRPEEGDGRGPRAGGDPDDRDRKRAGHPARQVQRDRPPRDGDRPARHPGRLPGDRRPAGEPDLAAGQPAGQDRPAHPRPGPHQPADDDRQVPPRPDRGQDRPGHLRCDREAGEPAL</sequence>
<feature type="non-terminal residue" evidence="2">
    <location>
        <position position="1"/>
    </location>
</feature>
<dbReference type="AlphaFoldDB" id="A0A6J4NDV4"/>
<feature type="compositionally biased region" description="Basic and acidic residues" evidence="1">
    <location>
        <begin position="121"/>
        <end position="153"/>
    </location>
</feature>
<reference evidence="2" key="1">
    <citation type="submission" date="2020-02" db="EMBL/GenBank/DDBJ databases">
        <authorList>
            <person name="Meier V. D."/>
        </authorList>
    </citation>
    <scope>NUCLEOTIDE SEQUENCE</scope>
    <source>
        <strain evidence="2">AVDCRST_MAG64</strain>
    </source>
</reference>
<accession>A0A6J4NDV4</accession>
<feature type="compositionally biased region" description="Basic and acidic residues" evidence="1">
    <location>
        <begin position="35"/>
        <end position="59"/>
    </location>
</feature>
<feature type="compositionally biased region" description="Basic and acidic residues" evidence="1">
    <location>
        <begin position="69"/>
        <end position="82"/>
    </location>
</feature>
<dbReference type="EMBL" id="CADCUQ010000173">
    <property type="protein sequence ID" value="CAA9381661.1"/>
    <property type="molecule type" value="Genomic_DNA"/>
</dbReference>
<name>A0A6J4NDV4_9BACT</name>
<evidence type="ECO:0000256" key="1">
    <source>
        <dbReference type="SAM" id="MobiDB-lite"/>
    </source>
</evidence>
<protein>
    <submittedName>
        <fullName evidence="2">Uncharacterized protein</fullName>
    </submittedName>
</protein>
<feature type="region of interest" description="Disordered" evidence="1">
    <location>
        <begin position="1"/>
        <end position="153"/>
    </location>
</feature>
<proteinExistence type="predicted"/>